<dbReference type="RefSeq" id="WP_191759839.1">
    <property type="nucleotide sequence ID" value="NZ_VJXY01000029.1"/>
</dbReference>
<evidence type="ECO:0000313" key="3">
    <source>
        <dbReference type="Proteomes" id="UP001165986"/>
    </source>
</evidence>
<evidence type="ECO:0000256" key="1">
    <source>
        <dbReference type="SAM" id="Coils"/>
    </source>
</evidence>
<sequence>MLYLAEVQKQKGGLLGGGSKTELKLLACQRTDQNWNTVSEEVITAEDASKLNDGALVLVEMNPNRQIQRIQEAGRPLVNILQNFSRQLEKFKLKEDEIDQWKQSLTFQAQELNRREMDMEVRSEQLQELEGELQRLEEQKQVVDTSREEIERLQVEIERNRQELEGAWEHLRGEQRRLEERQADFQQGTVLDEDQSRVMSELLDRLSSRVAPTETVREHLHLAFELVESQQATLNPHWQQLEQQKTVAAQQQEEVERLLQTFGDRQNTWQQAQNSLAQQTAQLQVDTANLTNKQECARILKEQLRNQEDLYQQIHSLAATSGDVVLGQQADVEVLQNMPLEELQKIVQDLQYKLEIDASFVHDQEQELTYKQETIEELQNKLNHASDHDHINLEMELADEKDLYQMLNETLVGQRRNMLQRQKFLKQHQAVLLRRQGHTVANEEEGNKINLEPILLQVETQRQQHSQEIQKLEREIEQMRSGIELAQGMIENQIHDLEEKRQELTAIEENLLSLRTATAQCWSRVNLYQEALQPIQDSLDGLRHKLQGIGESLAQVQETGDYQLQTITQMRHTLQSLMSQPELLAS</sequence>
<dbReference type="Proteomes" id="UP001165986">
    <property type="component" value="Unassembled WGS sequence"/>
</dbReference>
<organism evidence="2 3">
    <name type="scientific">Komarekiella delphini-convector SJRDD-AB1</name>
    <dbReference type="NCBI Taxonomy" id="2593771"/>
    <lineage>
        <taxon>Bacteria</taxon>
        <taxon>Bacillati</taxon>
        <taxon>Cyanobacteriota</taxon>
        <taxon>Cyanophyceae</taxon>
        <taxon>Nostocales</taxon>
        <taxon>Nostocaceae</taxon>
        <taxon>Komarekiella</taxon>
        <taxon>Komarekiella delphini-convector</taxon>
    </lineage>
</organism>
<feature type="coiled-coil region" evidence="1">
    <location>
        <begin position="109"/>
        <end position="181"/>
    </location>
</feature>
<keyword evidence="3" id="KW-1185">Reference proteome</keyword>
<feature type="coiled-coil region" evidence="1">
    <location>
        <begin position="455"/>
        <end position="517"/>
    </location>
</feature>
<gene>
    <name evidence="2" type="ORF">FNW02_23100</name>
</gene>
<dbReference type="NCBIfam" id="NF038350">
    <property type="entry name" value="taxis_HmpF"/>
    <property type="match status" value="1"/>
</dbReference>
<proteinExistence type="predicted"/>
<accession>A0AA40T0V1</accession>
<name>A0AA40T0V1_9NOST</name>
<reference evidence="2" key="1">
    <citation type="submission" date="2019-07" db="EMBL/GenBank/DDBJ databases">
        <title>Toxilogical consequences of a new and cryptic species of cyanobacteria (Komarekiella delphini-convector) recovered from the epidermis of a bottlenose dolphin and 1500 ft. in the air.</title>
        <authorList>
            <person name="Brown A.O."/>
            <person name="Dvorak P."/>
            <person name="Villanueva C.D."/>
            <person name="Foss A.J."/>
            <person name="Garvey A.D."/>
            <person name="Gibson Q.A."/>
            <person name="Johansen J.R."/>
            <person name="Casamatta D.A."/>
        </authorList>
    </citation>
    <scope>NUCLEOTIDE SEQUENCE</scope>
    <source>
        <strain evidence="2">SJRDD-AB1</strain>
    </source>
</reference>
<comment type="caution">
    <text evidence="2">The sequence shown here is derived from an EMBL/GenBank/DDBJ whole genome shotgun (WGS) entry which is preliminary data.</text>
</comment>
<keyword evidence="1" id="KW-0175">Coiled coil</keyword>
<dbReference type="InterPro" id="IPR047813">
    <property type="entry name" value="HmpF"/>
</dbReference>
<protein>
    <submittedName>
        <fullName evidence="2">Uncharacterized protein</fullName>
    </submittedName>
</protein>
<dbReference type="EMBL" id="VJXY01000029">
    <property type="protein sequence ID" value="MBD6618635.1"/>
    <property type="molecule type" value="Genomic_DNA"/>
</dbReference>
<evidence type="ECO:0000313" key="2">
    <source>
        <dbReference type="EMBL" id="MBD6618635.1"/>
    </source>
</evidence>
<dbReference type="AlphaFoldDB" id="A0AA40T0V1"/>